<dbReference type="OrthoDB" id="422736at2759"/>
<dbReference type="PANTHER" id="PTHR36587:SF2">
    <property type="entry name" value="EXPRESSION SITE-ASSOCIATED GENE 3 (ESAG3)-LIKE PROTEIN"/>
    <property type="match status" value="1"/>
</dbReference>
<accession>A0A0A1TBK1</accession>
<reference evidence="1 2" key="1">
    <citation type="journal article" date="2015" name="Genome Announc.">
        <title>Draft Genome Sequence and Gene Annotation of the Entomopathogenic Fungus Verticillium hemipterigenum.</title>
        <authorList>
            <person name="Horn F."/>
            <person name="Habel A."/>
            <person name="Scharf D.H."/>
            <person name="Dworschak J."/>
            <person name="Brakhage A.A."/>
            <person name="Guthke R."/>
            <person name="Hertweck C."/>
            <person name="Linde J."/>
        </authorList>
    </citation>
    <scope>NUCLEOTIDE SEQUENCE [LARGE SCALE GENOMIC DNA]</scope>
</reference>
<dbReference type="CDD" id="cd22997">
    <property type="entry name" value="GT_LH"/>
    <property type="match status" value="1"/>
</dbReference>
<proteinExistence type="predicted"/>
<dbReference type="EMBL" id="CDHN01000001">
    <property type="protein sequence ID" value="CEJ82744.1"/>
    <property type="molecule type" value="Genomic_DNA"/>
</dbReference>
<dbReference type="AlphaFoldDB" id="A0A0A1TBK1"/>
<evidence type="ECO:0000313" key="2">
    <source>
        <dbReference type="Proteomes" id="UP000039046"/>
    </source>
</evidence>
<organism evidence="1 2">
    <name type="scientific">[Torrubiella] hemipterigena</name>
    <dbReference type="NCBI Taxonomy" id="1531966"/>
    <lineage>
        <taxon>Eukaryota</taxon>
        <taxon>Fungi</taxon>
        <taxon>Dikarya</taxon>
        <taxon>Ascomycota</taxon>
        <taxon>Pezizomycotina</taxon>
        <taxon>Sordariomycetes</taxon>
        <taxon>Hypocreomycetidae</taxon>
        <taxon>Hypocreales</taxon>
        <taxon>Clavicipitaceae</taxon>
        <taxon>Clavicipitaceae incertae sedis</taxon>
        <taxon>'Torrubiella' clade</taxon>
    </lineage>
</organism>
<protein>
    <submittedName>
        <fullName evidence="1">Uncharacterized protein</fullName>
    </submittedName>
</protein>
<dbReference type="Proteomes" id="UP000039046">
    <property type="component" value="Unassembled WGS sequence"/>
</dbReference>
<name>A0A0A1TBK1_9HYPO</name>
<gene>
    <name evidence="1" type="ORF">VHEMI02792</name>
</gene>
<dbReference type="HOGENOM" id="CLU_020425_3_1_1"/>
<sequence length="491" mass="56375">MLAKAISLWRPAFNSKCTIRQQYCRRCLVAITAIILVCLFTWNSFAEVPLYRISLDSNPGFTSWEDEHHHQHSVSINHTLPKIHLLLPGNKANYKICRTLTSAIVNDYPPPVIINWQQNEGDDSMNGYDMTTGKNWGVLQYMRSLPASASDDLIIMADAHDVVFQLPPSVLVHRYNVFRSQTMARLIRQHGAEQVSQLGLDLSIVMGAEKFCWPFDHRHPACYAVPTSPLPHNAYGPRTDTSTHTNRPRWLCSGTIIGPVKDMLKLYERAHAMWTAYETGGGDQDYFSNIYGRQELSRQYQRGSKEWVFGFGEQFRESSLIVPHIETTHTDYKLGVDLTSTMFQSLNAALGDMSLVVHSNTVDLAKKDKKHKTNRIFGNEFPFPRDMLDLPIPYGAGESSWRDLQLFTNFHARSIPAVLHYNGDKSKMDEWWKRQWWTGHGKQMLRARGLDNGLWMQTDRYVDGEAEKIRWDDMCGDFEDKVFVKPVRDLA</sequence>
<evidence type="ECO:0000313" key="1">
    <source>
        <dbReference type="EMBL" id="CEJ82744.1"/>
    </source>
</evidence>
<dbReference type="PANTHER" id="PTHR36587">
    <property type="entry name" value="EXPRESSION SITE-ASSOCIATED GENE 3 (ESAG3)-LIKE PROTEIN"/>
    <property type="match status" value="1"/>
</dbReference>
<keyword evidence="2" id="KW-1185">Reference proteome</keyword>